<name>A0ABP8EK36_9MICO</name>
<gene>
    <name evidence="2" type="ORF">GCM10022261_17810</name>
</gene>
<evidence type="ECO:0000256" key="1">
    <source>
        <dbReference type="SAM" id="MobiDB-lite"/>
    </source>
</evidence>
<evidence type="ECO:0000313" key="2">
    <source>
        <dbReference type="EMBL" id="GAA4284250.1"/>
    </source>
</evidence>
<feature type="region of interest" description="Disordered" evidence="1">
    <location>
        <begin position="1"/>
        <end position="46"/>
    </location>
</feature>
<evidence type="ECO:0000313" key="3">
    <source>
        <dbReference type="Proteomes" id="UP001501586"/>
    </source>
</evidence>
<comment type="caution">
    <text evidence="2">The sequence shown here is derived from an EMBL/GenBank/DDBJ whole genome shotgun (WGS) entry which is preliminary data.</text>
</comment>
<proteinExistence type="predicted"/>
<organism evidence="2 3">
    <name type="scientific">Brevibacterium daeguense</name>
    <dbReference type="NCBI Taxonomy" id="909936"/>
    <lineage>
        <taxon>Bacteria</taxon>
        <taxon>Bacillati</taxon>
        <taxon>Actinomycetota</taxon>
        <taxon>Actinomycetes</taxon>
        <taxon>Micrococcales</taxon>
        <taxon>Brevibacteriaceae</taxon>
        <taxon>Brevibacterium</taxon>
    </lineage>
</organism>
<reference evidence="3" key="1">
    <citation type="journal article" date="2019" name="Int. J. Syst. Evol. Microbiol.">
        <title>The Global Catalogue of Microorganisms (GCM) 10K type strain sequencing project: providing services to taxonomists for standard genome sequencing and annotation.</title>
        <authorList>
            <consortium name="The Broad Institute Genomics Platform"/>
            <consortium name="The Broad Institute Genome Sequencing Center for Infectious Disease"/>
            <person name="Wu L."/>
            <person name="Ma J."/>
        </authorList>
    </citation>
    <scope>NUCLEOTIDE SEQUENCE [LARGE SCALE GENOMIC DNA]</scope>
    <source>
        <strain evidence="3">JCM 17458</strain>
    </source>
</reference>
<dbReference type="EMBL" id="BAABAZ010000006">
    <property type="protein sequence ID" value="GAA4284250.1"/>
    <property type="molecule type" value="Genomic_DNA"/>
</dbReference>
<accession>A0ABP8EK36</accession>
<sequence>MFYISKTDGDREYPNGRIPEILPPGMSPPAGHLPAYRHRRRQGPGTDIGTRALVALILEAQP</sequence>
<protein>
    <submittedName>
        <fullName evidence="2">Uncharacterized protein</fullName>
    </submittedName>
</protein>
<dbReference type="Proteomes" id="UP001501586">
    <property type="component" value="Unassembled WGS sequence"/>
</dbReference>
<keyword evidence="3" id="KW-1185">Reference proteome</keyword>